<keyword evidence="6" id="KW-1133">Transmembrane helix</keyword>
<dbReference type="GO" id="GO:0005524">
    <property type="term" value="F:ATP binding"/>
    <property type="evidence" value="ECO:0007669"/>
    <property type="project" value="UniProtKB-UniRule"/>
</dbReference>
<dbReference type="EMBL" id="CAJJDN010000072">
    <property type="protein sequence ID" value="CAD8099760.1"/>
    <property type="molecule type" value="Genomic_DNA"/>
</dbReference>
<keyword evidence="1" id="KW-0808">Transferase</keyword>
<feature type="transmembrane region" description="Helical" evidence="6">
    <location>
        <begin position="378"/>
        <end position="398"/>
    </location>
</feature>
<dbReference type="GO" id="GO:0016020">
    <property type="term" value="C:membrane"/>
    <property type="evidence" value="ECO:0007669"/>
    <property type="project" value="TreeGrafter"/>
</dbReference>
<evidence type="ECO:0000256" key="1">
    <source>
        <dbReference type="ARBA" id="ARBA00022679"/>
    </source>
</evidence>
<keyword evidence="4 5" id="KW-0067">ATP-binding</keyword>
<dbReference type="GO" id="GO:0000045">
    <property type="term" value="P:autophagosome assembly"/>
    <property type="evidence" value="ECO:0007669"/>
    <property type="project" value="TreeGrafter"/>
</dbReference>
<keyword evidence="9" id="KW-1185">Reference proteome</keyword>
<dbReference type="GO" id="GO:0010506">
    <property type="term" value="P:regulation of autophagy"/>
    <property type="evidence" value="ECO:0007669"/>
    <property type="project" value="InterPro"/>
</dbReference>
<evidence type="ECO:0000313" key="9">
    <source>
        <dbReference type="Proteomes" id="UP000692954"/>
    </source>
</evidence>
<keyword evidence="6" id="KW-0472">Membrane</keyword>
<feature type="domain" description="Protein kinase" evidence="7">
    <location>
        <begin position="24"/>
        <end position="285"/>
    </location>
</feature>
<evidence type="ECO:0000256" key="6">
    <source>
        <dbReference type="SAM" id="Phobius"/>
    </source>
</evidence>
<proteinExistence type="predicted"/>
<dbReference type="PANTHER" id="PTHR24348">
    <property type="entry name" value="SERINE/THREONINE-PROTEIN KINASE UNC-51-RELATED"/>
    <property type="match status" value="1"/>
</dbReference>
<evidence type="ECO:0000313" key="8">
    <source>
        <dbReference type="EMBL" id="CAD8099760.1"/>
    </source>
</evidence>
<dbReference type="GO" id="GO:0005776">
    <property type="term" value="C:autophagosome"/>
    <property type="evidence" value="ECO:0007669"/>
    <property type="project" value="TreeGrafter"/>
</dbReference>
<protein>
    <recommendedName>
        <fullName evidence="7">Protein kinase domain-containing protein</fullName>
    </recommendedName>
</protein>
<evidence type="ECO:0000256" key="5">
    <source>
        <dbReference type="PROSITE-ProRule" id="PRU10141"/>
    </source>
</evidence>
<dbReference type="PROSITE" id="PS50011">
    <property type="entry name" value="PROTEIN_KINASE_DOM"/>
    <property type="match status" value="1"/>
</dbReference>
<keyword evidence="3" id="KW-0418">Kinase</keyword>
<organism evidence="8 9">
    <name type="scientific">Paramecium sonneborni</name>
    <dbReference type="NCBI Taxonomy" id="65129"/>
    <lineage>
        <taxon>Eukaryota</taxon>
        <taxon>Sar</taxon>
        <taxon>Alveolata</taxon>
        <taxon>Ciliophora</taxon>
        <taxon>Intramacronucleata</taxon>
        <taxon>Oligohymenophorea</taxon>
        <taxon>Peniculida</taxon>
        <taxon>Parameciidae</taxon>
        <taxon>Paramecium</taxon>
    </lineage>
</organism>
<keyword evidence="2 5" id="KW-0547">Nucleotide-binding</keyword>
<dbReference type="PANTHER" id="PTHR24348:SF22">
    <property type="entry name" value="NON-SPECIFIC SERINE_THREONINE PROTEIN KINASE"/>
    <property type="match status" value="1"/>
</dbReference>
<reference evidence="8" key="1">
    <citation type="submission" date="2021-01" db="EMBL/GenBank/DDBJ databases">
        <authorList>
            <consortium name="Genoscope - CEA"/>
            <person name="William W."/>
        </authorList>
    </citation>
    <scope>NUCLEOTIDE SEQUENCE</scope>
</reference>
<dbReference type="GO" id="GO:0000407">
    <property type="term" value="C:phagophore assembly site"/>
    <property type="evidence" value="ECO:0007669"/>
    <property type="project" value="TreeGrafter"/>
</dbReference>
<evidence type="ECO:0000256" key="4">
    <source>
        <dbReference type="ARBA" id="ARBA00022840"/>
    </source>
</evidence>
<feature type="binding site" evidence="5">
    <location>
        <position position="53"/>
    </location>
    <ligand>
        <name>ATP</name>
        <dbReference type="ChEBI" id="CHEBI:30616"/>
    </ligand>
</feature>
<comment type="caution">
    <text evidence="8">The sequence shown here is derived from an EMBL/GenBank/DDBJ whole genome shotgun (WGS) entry which is preliminary data.</text>
</comment>
<evidence type="ECO:0000256" key="2">
    <source>
        <dbReference type="ARBA" id="ARBA00022741"/>
    </source>
</evidence>
<accession>A0A8S1P9J0</accession>
<name>A0A8S1P9J0_9CILI</name>
<evidence type="ECO:0000256" key="3">
    <source>
        <dbReference type="ARBA" id="ARBA00022777"/>
    </source>
</evidence>
<dbReference type="InterPro" id="IPR000719">
    <property type="entry name" value="Prot_kinase_dom"/>
</dbReference>
<sequence length="416" mass="49278">MIKFENKSFQNSTGILKEIGEYVYNLNDVIGTGEFSSVYKGLNQNTNEIVAIKIIDRKSIQNNQIFRNLLVNEINILKSVDNKCLLKLYKYLETINDIYIVTEYVLMVIYNLQQKKKDIYQNIMQQRFQSILLKPYFIQRKEILSIEILRHKIFQFQIKYLNQQILDLQLIQIHVIQKVLQIGTPLYMAPEIYSYYQYSSKTDLWALGIVFYEMLFGKVPFNAKNPKVLELMFQLHRRSQTIQFDNRPQKITDAAQDFINSILVIDPKQRFDISQAAQAANHPLIQSTFYFSTRSTSTCEQIKLMYLLIIINQIIIKAIQKTKNFLLLFLIKFQSFQFISIQQNKIEKIKNILYYEFIKQQGFLLIINIISKSTQYDYLYLLSNFILNLSIGIVIIIIKVQNLLMFQKQFQDQKIE</sequence>
<dbReference type="InterPro" id="IPR045269">
    <property type="entry name" value="Atg1-like"/>
</dbReference>
<dbReference type="AlphaFoldDB" id="A0A8S1P9J0"/>
<dbReference type="GO" id="GO:0005829">
    <property type="term" value="C:cytosol"/>
    <property type="evidence" value="ECO:0007669"/>
    <property type="project" value="TreeGrafter"/>
</dbReference>
<dbReference type="Pfam" id="PF00069">
    <property type="entry name" value="Pkinase"/>
    <property type="match status" value="1"/>
</dbReference>
<dbReference type="OrthoDB" id="40902at2759"/>
<gene>
    <name evidence="8" type="ORF">PSON_ATCC_30995.1.T0720185</name>
</gene>
<keyword evidence="6" id="KW-0812">Transmembrane</keyword>
<dbReference type="Proteomes" id="UP000692954">
    <property type="component" value="Unassembled WGS sequence"/>
</dbReference>
<dbReference type="GO" id="GO:0004674">
    <property type="term" value="F:protein serine/threonine kinase activity"/>
    <property type="evidence" value="ECO:0007669"/>
    <property type="project" value="InterPro"/>
</dbReference>
<dbReference type="PROSITE" id="PS00107">
    <property type="entry name" value="PROTEIN_KINASE_ATP"/>
    <property type="match status" value="1"/>
</dbReference>
<evidence type="ECO:0000259" key="7">
    <source>
        <dbReference type="PROSITE" id="PS50011"/>
    </source>
</evidence>
<dbReference type="InterPro" id="IPR017441">
    <property type="entry name" value="Protein_kinase_ATP_BS"/>
</dbReference>